<evidence type="ECO:0000313" key="3">
    <source>
        <dbReference type="Proteomes" id="UP000037460"/>
    </source>
</evidence>
<dbReference type="InterPro" id="IPR017411">
    <property type="entry name" value="Tom22_pln"/>
</dbReference>
<keyword evidence="1" id="KW-0472">Membrane</keyword>
<accession>A0A0M0JAL6</accession>
<dbReference type="Proteomes" id="UP000037460">
    <property type="component" value="Unassembled WGS sequence"/>
</dbReference>
<sequence length="85" mass="9367">MSGSTALTLPGWRSQLNDIWEHPNSKKARRVAFHVVRGAKKFLLGTGNAAWIVGTTLLVMVMPLAFEIEREESMGMEGAMTLPPK</sequence>
<keyword evidence="1" id="KW-1133">Transmembrane helix</keyword>
<evidence type="ECO:0000256" key="1">
    <source>
        <dbReference type="SAM" id="Phobius"/>
    </source>
</evidence>
<keyword evidence="1" id="KW-0812">Transmembrane</keyword>
<dbReference type="PANTHER" id="PTHR46867:SF4">
    <property type="entry name" value="MITOCHONDRIAL IMPORT RECEPTOR SUBUNIT TOM9-2"/>
    <property type="match status" value="1"/>
</dbReference>
<dbReference type="AlphaFoldDB" id="A0A0M0JAL6"/>
<dbReference type="CDD" id="cd22884">
    <property type="entry name" value="TOM22"/>
    <property type="match status" value="1"/>
</dbReference>
<gene>
    <name evidence="2" type="ORF">Ctob_005611</name>
</gene>
<keyword evidence="2" id="KW-0675">Receptor</keyword>
<protein>
    <submittedName>
        <fullName evidence="2">Mitochondrial import receptor subunit tom22-1</fullName>
    </submittedName>
</protein>
<dbReference type="OrthoDB" id="1747252at2759"/>
<reference evidence="3" key="1">
    <citation type="journal article" date="2015" name="PLoS Genet.">
        <title>Genome Sequence and Transcriptome Analyses of Chrysochromulina tobin: Metabolic Tools for Enhanced Algal Fitness in the Prominent Order Prymnesiales (Haptophyceae).</title>
        <authorList>
            <person name="Hovde B.T."/>
            <person name="Deodato C.R."/>
            <person name="Hunsperger H.M."/>
            <person name="Ryken S.A."/>
            <person name="Yost W."/>
            <person name="Jha R.K."/>
            <person name="Patterson J."/>
            <person name="Monnat R.J. Jr."/>
            <person name="Barlow S.B."/>
            <person name="Starkenburg S.R."/>
            <person name="Cattolico R.A."/>
        </authorList>
    </citation>
    <scope>NUCLEOTIDE SEQUENCE</scope>
    <source>
        <strain evidence="3">CCMP291</strain>
    </source>
</reference>
<keyword evidence="3" id="KW-1185">Reference proteome</keyword>
<comment type="caution">
    <text evidence="2">The sequence shown here is derived from an EMBL/GenBank/DDBJ whole genome shotgun (WGS) entry which is preliminary data.</text>
</comment>
<feature type="transmembrane region" description="Helical" evidence="1">
    <location>
        <begin position="49"/>
        <end position="66"/>
    </location>
</feature>
<evidence type="ECO:0000313" key="2">
    <source>
        <dbReference type="EMBL" id="KOO23515.1"/>
    </source>
</evidence>
<proteinExistence type="predicted"/>
<name>A0A0M0JAL6_9EUKA</name>
<dbReference type="EMBL" id="JWZX01003184">
    <property type="protein sequence ID" value="KOO23515.1"/>
    <property type="molecule type" value="Genomic_DNA"/>
</dbReference>
<organism evidence="2 3">
    <name type="scientific">Chrysochromulina tobinii</name>
    <dbReference type="NCBI Taxonomy" id="1460289"/>
    <lineage>
        <taxon>Eukaryota</taxon>
        <taxon>Haptista</taxon>
        <taxon>Haptophyta</taxon>
        <taxon>Prymnesiophyceae</taxon>
        <taxon>Prymnesiales</taxon>
        <taxon>Chrysochromulinaceae</taxon>
        <taxon>Chrysochromulina</taxon>
    </lineage>
</organism>
<dbReference type="PANTHER" id="PTHR46867">
    <property type="entry name" value="MITOCHONDRIAL IMPORT RECEPTOR SUBUNIT TOM9-2"/>
    <property type="match status" value="1"/>
</dbReference>